<dbReference type="GO" id="GO:0009307">
    <property type="term" value="P:DNA restriction-modification system"/>
    <property type="evidence" value="ECO:0007669"/>
    <property type="project" value="UniProtKB-KW"/>
</dbReference>
<evidence type="ECO:0000256" key="2">
    <source>
        <dbReference type="ARBA" id="ARBA00012185"/>
    </source>
</evidence>
<keyword evidence="4 10" id="KW-0808">Transferase</keyword>
<dbReference type="Proteomes" id="UP000034883">
    <property type="component" value="Chromosome"/>
</dbReference>
<dbReference type="GO" id="GO:0032259">
    <property type="term" value="P:methylation"/>
    <property type="evidence" value="ECO:0007669"/>
    <property type="project" value="UniProtKB-KW"/>
</dbReference>
<name>A0A0F6YMG2_9BACT</name>
<proteinExistence type="inferred from homology"/>
<dbReference type="GO" id="GO:0003677">
    <property type="term" value="F:DNA binding"/>
    <property type="evidence" value="ECO:0007669"/>
    <property type="project" value="UniProtKB-KW"/>
</dbReference>
<dbReference type="SUPFAM" id="SSF53335">
    <property type="entry name" value="S-adenosyl-L-methionine-dependent methyltransferases"/>
    <property type="match status" value="1"/>
</dbReference>
<comment type="catalytic activity">
    <reaction evidence="8">
        <text>a 2'-deoxycytidine in DNA + S-adenosyl-L-methionine = an N(4)-methyl-2'-deoxycytidine in DNA + S-adenosyl-L-homocysteine + H(+)</text>
        <dbReference type="Rhea" id="RHEA:16857"/>
        <dbReference type="Rhea" id="RHEA-COMP:11369"/>
        <dbReference type="Rhea" id="RHEA-COMP:13674"/>
        <dbReference type="ChEBI" id="CHEBI:15378"/>
        <dbReference type="ChEBI" id="CHEBI:57856"/>
        <dbReference type="ChEBI" id="CHEBI:59789"/>
        <dbReference type="ChEBI" id="CHEBI:85452"/>
        <dbReference type="ChEBI" id="CHEBI:137933"/>
        <dbReference type="EC" id="2.1.1.113"/>
    </reaction>
</comment>
<keyword evidence="3 10" id="KW-0489">Methyltransferase</keyword>
<evidence type="ECO:0000256" key="4">
    <source>
        <dbReference type="ARBA" id="ARBA00022679"/>
    </source>
</evidence>
<keyword evidence="7" id="KW-0238">DNA-binding</keyword>
<sequence>MTTSTFLANQRLPIHRWFRYSAGFSGAWAEAVIRERTSAHHTILDPFAGVATTLVAAQLAGRHALGVEAHPFVARIARAKLTPCDPDALERAAQSVLAHAESLPREAACDDEPELLRASYSPDALADLRRLHRAIEAQGEHPLLWLALVAILRACSSAGTAPWQYVLPNRRKARVAMPFVRFPMQTALMSADLCAGRTSAVLHHDDARTCASIADASVDLVLTSPPYPNNYDYADATRLEQTFFGDVREWRDLHTTTRRHLVRACSQHTAADRLALGDLLADPHVAPIRDALTGVCEALAAIRASKPGKKTYHTMIAAYFVDLARVWQALARVVRPGGEVCFVIGDSAPYGVHVPVDDWLARLADAAGFTPTRTREIRARNVKWKNRKHRVPLRELELWLTRRR</sequence>
<dbReference type="STRING" id="927083.DB32_008477"/>
<dbReference type="GO" id="GO:0008170">
    <property type="term" value="F:N-methyltransferase activity"/>
    <property type="evidence" value="ECO:0007669"/>
    <property type="project" value="InterPro"/>
</dbReference>
<dbReference type="REBASE" id="109987">
    <property type="entry name" value="M.Sam53668II"/>
</dbReference>
<comment type="similarity">
    <text evidence="1">Belongs to the N(4)/N(6)-methyltransferase family. N(4) subfamily.</text>
</comment>
<evidence type="ECO:0000256" key="1">
    <source>
        <dbReference type="ARBA" id="ARBA00010203"/>
    </source>
</evidence>
<feature type="domain" description="DNA methylase N-4/N-6" evidence="9">
    <location>
        <begin position="19"/>
        <end position="77"/>
    </location>
</feature>
<accession>A0A0F6YMG2</accession>
<dbReference type="InterPro" id="IPR029063">
    <property type="entry name" value="SAM-dependent_MTases_sf"/>
</dbReference>
<protein>
    <recommendedName>
        <fullName evidence="2">site-specific DNA-methyltransferase (cytosine-N(4)-specific)</fullName>
        <ecNumber evidence="2">2.1.1.113</ecNumber>
    </recommendedName>
</protein>
<reference evidence="10 11" key="1">
    <citation type="submission" date="2015-03" db="EMBL/GenBank/DDBJ databases">
        <title>Genome assembly of Sandaracinus amylolyticus DSM 53668.</title>
        <authorList>
            <person name="Sharma G."/>
            <person name="Subramanian S."/>
        </authorList>
    </citation>
    <scope>NUCLEOTIDE SEQUENCE [LARGE SCALE GENOMIC DNA]</scope>
    <source>
        <strain evidence="10 11">DSM 53668</strain>
    </source>
</reference>
<evidence type="ECO:0000259" key="9">
    <source>
        <dbReference type="Pfam" id="PF01555"/>
    </source>
</evidence>
<dbReference type="InterPro" id="IPR017985">
    <property type="entry name" value="MeTrfase_CN4_CS"/>
</dbReference>
<gene>
    <name evidence="10" type="ORF">DB32_008477</name>
</gene>
<dbReference type="KEGG" id="samy:DB32_008477"/>
<evidence type="ECO:0000313" key="11">
    <source>
        <dbReference type="Proteomes" id="UP000034883"/>
    </source>
</evidence>
<dbReference type="InterPro" id="IPR002941">
    <property type="entry name" value="DNA_methylase_N4/N6"/>
</dbReference>
<keyword evidence="11" id="KW-1185">Reference proteome</keyword>
<evidence type="ECO:0000256" key="8">
    <source>
        <dbReference type="ARBA" id="ARBA00049120"/>
    </source>
</evidence>
<dbReference type="RefSeq" id="WP_053238205.1">
    <property type="nucleotide sequence ID" value="NZ_CP011125.1"/>
</dbReference>
<dbReference type="OrthoDB" id="9785699at2"/>
<evidence type="ECO:0000256" key="5">
    <source>
        <dbReference type="ARBA" id="ARBA00022691"/>
    </source>
</evidence>
<evidence type="ECO:0000256" key="6">
    <source>
        <dbReference type="ARBA" id="ARBA00022747"/>
    </source>
</evidence>
<dbReference type="Gene3D" id="3.40.50.150">
    <property type="entry name" value="Vaccinia Virus protein VP39"/>
    <property type="match status" value="2"/>
</dbReference>
<organism evidence="10 11">
    <name type="scientific">Sandaracinus amylolyticus</name>
    <dbReference type="NCBI Taxonomy" id="927083"/>
    <lineage>
        <taxon>Bacteria</taxon>
        <taxon>Pseudomonadati</taxon>
        <taxon>Myxococcota</taxon>
        <taxon>Polyangia</taxon>
        <taxon>Polyangiales</taxon>
        <taxon>Sandaracinaceae</taxon>
        <taxon>Sandaracinus</taxon>
    </lineage>
</organism>
<dbReference type="EMBL" id="CP011125">
    <property type="protein sequence ID" value="AKF11328.1"/>
    <property type="molecule type" value="Genomic_DNA"/>
</dbReference>
<keyword evidence="6" id="KW-0680">Restriction system</keyword>
<evidence type="ECO:0000313" key="10">
    <source>
        <dbReference type="EMBL" id="AKF11328.1"/>
    </source>
</evidence>
<dbReference type="AlphaFoldDB" id="A0A0F6YMG2"/>
<dbReference type="EC" id="2.1.1.113" evidence="2"/>
<dbReference type="PROSITE" id="PS00093">
    <property type="entry name" value="N4_MTASE"/>
    <property type="match status" value="1"/>
</dbReference>
<keyword evidence="5" id="KW-0949">S-adenosyl-L-methionine</keyword>
<evidence type="ECO:0000256" key="3">
    <source>
        <dbReference type="ARBA" id="ARBA00022603"/>
    </source>
</evidence>
<dbReference type="GO" id="GO:0015667">
    <property type="term" value="F:site-specific DNA-methyltransferase (cytosine-N4-specific) activity"/>
    <property type="evidence" value="ECO:0007669"/>
    <property type="project" value="UniProtKB-EC"/>
</dbReference>
<dbReference type="Pfam" id="PF01555">
    <property type="entry name" value="N6_N4_Mtase"/>
    <property type="match status" value="1"/>
</dbReference>
<evidence type="ECO:0000256" key="7">
    <source>
        <dbReference type="ARBA" id="ARBA00023125"/>
    </source>
</evidence>